<keyword evidence="6 19" id="KW-0808">Transferase</keyword>
<dbReference type="InterPro" id="IPR049560">
    <property type="entry name" value="MeTrfase_RsmB-F_NOP2_cat"/>
</dbReference>
<dbReference type="PRINTS" id="PR02011">
    <property type="entry name" value="RCMTNCL1"/>
</dbReference>
<dbReference type="PANTHER" id="PTHR22808">
    <property type="entry name" value="NCL1 YEAST -RELATED NOL1/NOP2/FMU SUN DOMAIN-CONTAINING"/>
    <property type="match status" value="1"/>
</dbReference>
<feature type="compositionally biased region" description="Low complexity" evidence="20">
    <location>
        <begin position="438"/>
        <end position="455"/>
    </location>
</feature>
<organism evidence="22 23">
    <name type="scientific">Austrofundulus limnaeus</name>
    <name type="common">Annual killifish</name>
    <dbReference type="NCBI Taxonomy" id="52670"/>
    <lineage>
        <taxon>Eukaryota</taxon>
        <taxon>Metazoa</taxon>
        <taxon>Chordata</taxon>
        <taxon>Craniata</taxon>
        <taxon>Vertebrata</taxon>
        <taxon>Euteleostomi</taxon>
        <taxon>Actinopterygii</taxon>
        <taxon>Neopterygii</taxon>
        <taxon>Teleostei</taxon>
        <taxon>Neoteleostei</taxon>
        <taxon>Acanthomorphata</taxon>
        <taxon>Ovalentaria</taxon>
        <taxon>Atherinomorphae</taxon>
        <taxon>Cyprinodontiformes</taxon>
        <taxon>Rivulidae</taxon>
        <taxon>Austrofundulus</taxon>
    </lineage>
</organism>
<evidence type="ECO:0000256" key="14">
    <source>
        <dbReference type="ARBA" id="ARBA00048755"/>
    </source>
</evidence>
<comment type="catalytic activity">
    <reaction evidence="15">
        <text>cytidine(50) in tRNA + S-adenosyl-L-methionine = 5-methylcytidine(50) in tRNA + S-adenosyl-L-homocysteine + H(+)</text>
        <dbReference type="Rhea" id="RHEA:61488"/>
        <dbReference type="Rhea" id="RHEA-COMP:15838"/>
        <dbReference type="Rhea" id="RHEA-COMP:15839"/>
        <dbReference type="ChEBI" id="CHEBI:15378"/>
        <dbReference type="ChEBI" id="CHEBI:57856"/>
        <dbReference type="ChEBI" id="CHEBI:59789"/>
        <dbReference type="ChEBI" id="CHEBI:74483"/>
        <dbReference type="ChEBI" id="CHEBI:82748"/>
    </reaction>
    <physiologicalReaction direction="left-to-right" evidence="15">
        <dbReference type="Rhea" id="RHEA:61489"/>
    </physiologicalReaction>
</comment>
<evidence type="ECO:0000313" key="23">
    <source>
        <dbReference type="RefSeq" id="XP_013884275.1"/>
    </source>
</evidence>
<keyword evidence="9 19" id="KW-0694">RNA-binding</keyword>
<comment type="catalytic activity">
    <reaction evidence="14">
        <text>cytidine(49) in tRNA + S-adenosyl-L-methionine = 5-methylcytidine(49) in tRNA + S-adenosyl-L-homocysteine + H(+)</text>
        <dbReference type="Rhea" id="RHEA:42952"/>
        <dbReference type="Rhea" id="RHEA-COMP:10294"/>
        <dbReference type="Rhea" id="RHEA-COMP:10385"/>
        <dbReference type="ChEBI" id="CHEBI:15378"/>
        <dbReference type="ChEBI" id="CHEBI:57856"/>
        <dbReference type="ChEBI" id="CHEBI:59789"/>
        <dbReference type="ChEBI" id="CHEBI:74483"/>
        <dbReference type="ChEBI" id="CHEBI:82748"/>
    </reaction>
    <physiologicalReaction direction="left-to-right" evidence="14">
        <dbReference type="Rhea" id="RHEA:42953"/>
    </physiologicalReaction>
</comment>
<evidence type="ECO:0000313" key="22">
    <source>
        <dbReference type="Proteomes" id="UP000192220"/>
    </source>
</evidence>
<evidence type="ECO:0000256" key="8">
    <source>
        <dbReference type="ARBA" id="ARBA00022694"/>
    </source>
</evidence>
<evidence type="ECO:0000256" key="5">
    <source>
        <dbReference type="ARBA" id="ARBA00022603"/>
    </source>
</evidence>
<keyword evidence="10" id="KW-0539">Nucleus</keyword>
<feature type="binding site" evidence="19">
    <location>
        <position position="206"/>
    </location>
    <ligand>
        <name>S-adenosyl-L-methionine</name>
        <dbReference type="ChEBI" id="CHEBI:59789"/>
    </ligand>
</feature>
<dbReference type="Gene3D" id="3.40.50.150">
    <property type="entry name" value="Vaccinia Virus protein VP39"/>
    <property type="match status" value="1"/>
</dbReference>
<comment type="catalytic activity">
    <reaction evidence="16">
        <text>cytidine(34) in tRNA precursor + S-adenosyl-L-methionine = 5-methylcytidine(34) in tRNA precursor + S-adenosyl-L-homocysteine + H(+)</text>
        <dbReference type="Rhea" id="RHEA:42940"/>
        <dbReference type="Rhea" id="RHEA-COMP:10291"/>
        <dbReference type="Rhea" id="RHEA-COMP:10295"/>
        <dbReference type="ChEBI" id="CHEBI:15378"/>
        <dbReference type="ChEBI" id="CHEBI:57856"/>
        <dbReference type="ChEBI" id="CHEBI:59789"/>
        <dbReference type="ChEBI" id="CHEBI:74483"/>
        <dbReference type="ChEBI" id="CHEBI:82748"/>
        <dbReference type="EC" id="2.1.1.203"/>
    </reaction>
    <physiologicalReaction direction="left-to-right" evidence="16">
        <dbReference type="Rhea" id="RHEA:42941"/>
    </physiologicalReaction>
</comment>
<dbReference type="STRING" id="52670.A0A2I4CWC2"/>
<name>A0A2I4CWC2_AUSLI</name>
<dbReference type="InterPro" id="IPR029063">
    <property type="entry name" value="SAM-dependent_MTases_sf"/>
</dbReference>
<dbReference type="Pfam" id="PF25378">
    <property type="entry name" value="PUA_NSUN2"/>
    <property type="match status" value="1"/>
</dbReference>
<evidence type="ECO:0000256" key="17">
    <source>
        <dbReference type="ARBA" id="ARBA00049323"/>
    </source>
</evidence>
<dbReference type="GeneID" id="106532693"/>
<dbReference type="KEGG" id="alim:106532693"/>
<dbReference type="InterPro" id="IPR057285">
    <property type="entry name" value="Pre-PUA_NSUN2"/>
</dbReference>
<dbReference type="InParanoid" id="A0A2I4CWC2"/>
<keyword evidence="8" id="KW-0819">tRNA processing</keyword>
<keyword evidence="5 19" id="KW-0489">Methyltransferase</keyword>
<dbReference type="SUPFAM" id="SSF53335">
    <property type="entry name" value="S-adenosyl-L-methionine-dependent methyltransferases"/>
    <property type="match status" value="1"/>
</dbReference>
<dbReference type="GO" id="GO:0005576">
    <property type="term" value="C:extracellular region"/>
    <property type="evidence" value="ECO:0007669"/>
    <property type="project" value="UniProtKB-SubCell"/>
</dbReference>
<accession>A0A2I4CWC2</accession>
<feature type="region of interest" description="Disordered" evidence="20">
    <location>
        <begin position="1"/>
        <end position="25"/>
    </location>
</feature>
<evidence type="ECO:0000256" key="13">
    <source>
        <dbReference type="ARBA" id="ARBA00032819"/>
    </source>
</evidence>
<dbReference type="PROSITE" id="PS51686">
    <property type="entry name" value="SAM_MT_RSMB_NOP"/>
    <property type="match status" value="1"/>
</dbReference>
<comment type="catalytic activity">
    <reaction evidence="17">
        <text>cytidine(48) in tRNA + S-adenosyl-L-methionine = 5-methylcytidine(48) in tRNA + S-adenosyl-L-homocysteine + H(+)</text>
        <dbReference type="Rhea" id="RHEA:42948"/>
        <dbReference type="Rhea" id="RHEA-COMP:10293"/>
        <dbReference type="Rhea" id="RHEA-COMP:10297"/>
        <dbReference type="ChEBI" id="CHEBI:15378"/>
        <dbReference type="ChEBI" id="CHEBI:57856"/>
        <dbReference type="ChEBI" id="CHEBI:59789"/>
        <dbReference type="ChEBI" id="CHEBI:74483"/>
        <dbReference type="ChEBI" id="CHEBI:82748"/>
    </reaction>
    <physiologicalReaction direction="left-to-right" evidence="17">
        <dbReference type="Rhea" id="RHEA:42949"/>
    </physiologicalReaction>
</comment>
<dbReference type="InterPro" id="IPR023267">
    <property type="entry name" value="RCMT"/>
</dbReference>
<keyword evidence="4" id="KW-0820">tRNA-binding</keyword>
<gene>
    <name evidence="23" type="primary">nsun2</name>
</gene>
<sequence length="763" mass="85700">MGKRSRQRQKNQNAGSRDDRDSAGWGAGYADIVKENKLFEHYYKEQGLIPEGEFEQFMEAMREPLPATIRITGYKSHAKEILHCLKGKYFKDIQDLEIDGQKIEAPQPLSWYPDEQAWHTNMSRKLIRKSPLLEKFHQFLISETESGNISRQEAVSMIPPLLLKIESHHKILDLCAAPGSKTAQLIEMLHSDMDVPFPEGFVIANDVDNKRCYLLVHQAKRLNSPCIMVVNHDASCIPTLQVQSDGKKDILFYDRVLCDVPCSGDGTMRKNIDVWKKWTTSNSLHLHGLQLRIAVRGVEQLAVGGRMVYSTCSLNPIEDEAVIAALLEKSEGALELADASGDLPGLKWMPGVTSWKLMTKEGQWFSDWSEVPTSRHTQIRPTMFPPKDVEKLADMHLERCMRILPHHQNTGGFFVAVLVKKAPMPWNKRYPKLRTNPSSSSSAQTAGSSAASSPADNPHLPTDGSPEEVEEDGSGGKGDEEAEHEAPSGAALAQEAGGKQDARCGPPPSKKLRLFGYKEDPFVFLTEDDPVFNTIQSFYDMSPDFPKLNVLTRTHEGKKRHLYMVSKELRNVLLNNSERMKVINTGVKVWSRNSDGEEFGCAFRLAQEGIYTLQPYIRSRIIRVSVEDIKVLLTQENPFLSKLEDAAHAQAKQMGMGSIVLKYIPNPNNPTEPQCSIQLCGWRGKTSIRAFVPRNERFHYLRMLGVEVFRDKQGQTLKSRDGKKEEEEVEGEETAAVENEAELENGGEDQAAEPKTDSSNKES</sequence>
<feature type="domain" description="SAM-dependent MTase RsmB/NOP-type" evidence="21">
    <location>
        <begin position="57"/>
        <end position="421"/>
    </location>
</feature>
<dbReference type="GO" id="GO:0005634">
    <property type="term" value="C:nucleus"/>
    <property type="evidence" value="ECO:0007669"/>
    <property type="project" value="UniProtKB-SubCell"/>
</dbReference>
<evidence type="ECO:0000256" key="7">
    <source>
        <dbReference type="ARBA" id="ARBA00022691"/>
    </source>
</evidence>
<dbReference type="EC" id="2.1.1.203" evidence="3"/>
<feature type="active site" description="Nucleophile" evidence="19">
    <location>
        <position position="312"/>
    </location>
</feature>
<feature type="binding site" evidence="19">
    <location>
        <position position="259"/>
    </location>
    <ligand>
        <name>S-adenosyl-L-methionine</name>
        <dbReference type="ChEBI" id="CHEBI:59789"/>
    </ligand>
</feature>
<feature type="compositionally biased region" description="Basic and acidic residues" evidence="20">
    <location>
        <begin position="715"/>
        <end position="726"/>
    </location>
</feature>
<dbReference type="InterPro" id="IPR057286">
    <property type="entry name" value="PUA_NSUN2"/>
</dbReference>
<evidence type="ECO:0000256" key="6">
    <source>
        <dbReference type="ARBA" id="ARBA00022679"/>
    </source>
</evidence>
<evidence type="ECO:0000256" key="19">
    <source>
        <dbReference type="PROSITE-ProRule" id="PRU01023"/>
    </source>
</evidence>
<dbReference type="OrthoDB" id="6093671at2759"/>
<dbReference type="RefSeq" id="XP_013884275.1">
    <property type="nucleotide sequence ID" value="XM_014028821.1"/>
</dbReference>
<evidence type="ECO:0000256" key="2">
    <source>
        <dbReference type="ARBA" id="ARBA00004550"/>
    </source>
</evidence>
<comment type="subcellular location">
    <subcellularLocation>
        <location evidence="1">Nucleus</location>
    </subcellularLocation>
    <subcellularLocation>
        <location evidence="2">Secreted</location>
        <location evidence="2">Extracellular exosome</location>
    </subcellularLocation>
</comment>
<keyword evidence="7 19" id="KW-0949">S-adenosyl-L-methionine</keyword>
<evidence type="ECO:0000259" key="21">
    <source>
        <dbReference type="PROSITE" id="PS51686"/>
    </source>
</evidence>
<evidence type="ECO:0000256" key="11">
    <source>
        <dbReference type="ARBA" id="ARBA00032179"/>
    </source>
</evidence>
<dbReference type="GO" id="GO:0000049">
    <property type="term" value="F:tRNA binding"/>
    <property type="evidence" value="ECO:0007669"/>
    <property type="project" value="UniProtKB-KW"/>
</dbReference>
<protein>
    <recommendedName>
        <fullName evidence="3">tRNA (cytosine(34)-C(5))-methyltransferase</fullName>
        <ecNumber evidence="3">2.1.1.203</ecNumber>
    </recommendedName>
    <alternativeName>
        <fullName evidence="12">NOL1/NOP2/Sun domain family member 2</fullName>
    </alternativeName>
    <alternativeName>
        <fullName evidence="13">mRNA cytosine C(5)-methyltransferase</fullName>
    </alternativeName>
    <alternativeName>
        <fullName evidence="11">tRNA cytosine C(5)-methyltransferase</fullName>
    </alternativeName>
</protein>
<feature type="region of interest" description="Disordered" evidence="20">
    <location>
        <begin position="429"/>
        <end position="509"/>
    </location>
</feature>
<evidence type="ECO:0000256" key="18">
    <source>
        <dbReference type="ARBA" id="ARBA00049365"/>
    </source>
</evidence>
<dbReference type="GO" id="GO:0005737">
    <property type="term" value="C:cytoplasm"/>
    <property type="evidence" value="ECO:0007669"/>
    <property type="project" value="TreeGrafter"/>
</dbReference>
<dbReference type="InterPro" id="IPR023270">
    <property type="entry name" value="RCMT_NCL1"/>
</dbReference>
<comment type="catalytic activity">
    <reaction evidence="18">
        <text>a cytidine in mRNA + S-adenosyl-L-methionine = a 5-methylcytidine in mRNA + S-adenosyl-L-homocysteine + H(+)</text>
        <dbReference type="Rhea" id="RHEA:61464"/>
        <dbReference type="Rhea" id="RHEA-COMP:15145"/>
        <dbReference type="Rhea" id="RHEA-COMP:15826"/>
        <dbReference type="ChEBI" id="CHEBI:15378"/>
        <dbReference type="ChEBI" id="CHEBI:57856"/>
        <dbReference type="ChEBI" id="CHEBI:59789"/>
        <dbReference type="ChEBI" id="CHEBI:74483"/>
        <dbReference type="ChEBI" id="CHEBI:82748"/>
    </reaction>
    <physiologicalReaction direction="left-to-right" evidence="18">
        <dbReference type="Rhea" id="RHEA:61465"/>
    </physiologicalReaction>
</comment>
<dbReference type="InterPro" id="IPR001678">
    <property type="entry name" value="MeTrfase_RsmB-F_NOP2_dom"/>
</dbReference>
<evidence type="ECO:0000256" key="15">
    <source>
        <dbReference type="ARBA" id="ARBA00048936"/>
    </source>
</evidence>
<dbReference type="PANTHER" id="PTHR22808:SF1">
    <property type="entry name" value="RNA CYTOSINE-C(5)-METHYLTRANSFERASE NSUN2-RELATED"/>
    <property type="match status" value="1"/>
</dbReference>
<evidence type="ECO:0000256" key="3">
    <source>
        <dbReference type="ARBA" id="ARBA00012629"/>
    </source>
</evidence>
<evidence type="ECO:0000256" key="9">
    <source>
        <dbReference type="ARBA" id="ARBA00022884"/>
    </source>
</evidence>
<feature type="compositionally biased region" description="Acidic residues" evidence="20">
    <location>
        <begin position="727"/>
        <end position="751"/>
    </location>
</feature>
<comment type="similarity">
    <text evidence="19">Belongs to the class I-like SAM-binding methyltransferase superfamily. RsmB/NOP family.</text>
</comment>
<evidence type="ECO:0000256" key="20">
    <source>
        <dbReference type="SAM" id="MobiDB-lite"/>
    </source>
</evidence>
<dbReference type="GO" id="GO:0030488">
    <property type="term" value="P:tRNA methylation"/>
    <property type="evidence" value="ECO:0007669"/>
    <property type="project" value="TreeGrafter"/>
</dbReference>
<feature type="region of interest" description="Disordered" evidence="20">
    <location>
        <begin position="715"/>
        <end position="763"/>
    </location>
</feature>
<keyword evidence="22" id="KW-1185">Reference proteome</keyword>
<proteinExistence type="inferred from homology"/>
<dbReference type="Proteomes" id="UP000192220">
    <property type="component" value="Unplaced"/>
</dbReference>
<feature type="binding site" evidence="19">
    <location>
        <position position="233"/>
    </location>
    <ligand>
        <name>S-adenosyl-L-methionine</name>
        <dbReference type="ChEBI" id="CHEBI:59789"/>
    </ligand>
</feature>
<reference evidence="23" key="1">
    <citation type="submission" date="2025-08" db="UniProtKB">
        <authorList>
            <consortium name="RefSeq"/>
        </authorList>
    </citation>
    <scope>IDENTIFICATION</scope>
    <source>
        <strain evidence="23">Quisiro</strain>
        <tissue evidence="23">Liver</tissue>
    </source>
</reference>
<dbReference type="AlphaFoldDB" id="A0A2I4CWC2"/>
<feature type="compositionally biased region" description="Basic and acidic residues" evidence="20">
    <location>
        <begin position="752"/>
        <end position="763"/>
    </location>
</feature>
<feature type="binding site" evidence="19">
    <location>
        <begin position="175"/>
        <end position="181"/>
    </location>
    <ligand>
        <name>S-adenosyl-L-methionine</name>
        <dbReference type="ChEBI" id="CHEBI:59789"/>
    </ligand>
</feature>
<evidence type="ECO:0000256" key="4">
    <source>
        <dbReference type="ARBA" id="ARBA00022555"/>
    </source>
</evidence>
<dbReference type="GO" id="GO:0016428">
    <property type="term" value="F:tRNA (cytidine-5-)-methyltransferase activity"/>
    <property type="evidence" value="ECO:0007669"/>
    <property type="project" value="InterPro"/>
</dbReference>
<dbReference type="CTD" id="54888"/>
<dbReference type="FunCoup" id="A0A2I4CWC2">
    <property type="interactions" value="2127"/>
</dbReference>
<evidence type="ECO:0000256" key="16">
    <source>
        <dbReference type="ARBA" id="ARBA00049286"/>
    </source>
</evidence>
<evidence type="ECO:0000256" key="1">
    <source>
        <dbReference type="ARBA" id="ARBA00004123"/>
    </source>
</evidence>
<dbReference type="Pfam" id="PF01189">
    <property type="entry name" value="Methyltr_RsmB-F"/>
    <property type="match status" value="1"/>
</dbReference>
<evidence type="ECO:0000256" key="10">
    <source>
        <dbReference type="ARBA" id="ARBA00023242"/>
    </source>
</evidence>
<dbReference type="Pfam" id="PF25376">
    <property type="entry name" value="Pre-PUA_NSUN2"/>
    <property type="match status" value="1"/>
</dbReference>
<evidence type="ECO:0000256" key="12">
    <source>
        <dbReference type="ARBA" id="ARBA00032770"/>
    </source>
</evidence>
<dbReference type="PRINTS" id="PR02008">
    <property type="entry name" value="RCMTFAMILY"/>
</dbReference>